<dbReference type="EnsemblMetazoa" id="HelroT187817">
    <property type="protein sequence ID" value="HelroP187817"/>
    <property type="gene ID" value="HelroG187817"/>
</dbReference>
<evidence type="ECO:0000313" key="3">
    <source>
        <dbReference type="Proteomes" id="UP000015101"/>
    </source>
</evidence>
<sequence length="546" mass="58151">MCSTKTRLNLWQQLAVVEVGEKLTSDAYTTLSTQCTSVDASYTCNSCSLGYSAVGGTCKACGFGCASCTGSSFCTSCIDNTITVSKDVECPPSCSPDCACCSSSGKGKCDRCNDGYYLDLVTRTCTVCPTFCTTCAHGAKCLTCSSGYYVDAATSLCKSCGDAISGCLTCSDKTTCTKCSSSKFLSGSSCTACSIANCMYCSATDTCSECNAGYYLQSSKCNGCNVDKCLNCDTEDNCITCVAGFYASSGTCVACDASCQTCSGSSTSCVSCSYKYSKSTAAGTGNGVCYACNVENCDKCGSEANKCTTCRGGFTLVAASGTCSVVVLFTAFSVATIVVAAVLASTAIVDAVWSVSVISDVAVAYVHFPPVGGRFSDRDPPLQYLFLTSGSEYTGEKDVSPFLPGVLIGLSVRSQRSQAYHFYDDFDCEARDDDAFHYYCNDKDDDKDVDEGFEISTEVGSDKDMETFDMQWDYCSDLFANLPVFIENNNSSGNNSYNDFDTTLTNNSIYNNFDKTLILGGINWKLTVSVNMILMLMRMFIQDKNW</sequence>
<proteinExistence type="predicted"/>
<evidence type="ECO:0000313" key="1">
    <source>
        <dbReference type="EMBL" id="ESO12265.1"/>
    </source>
</evidence>
<accession>T1FPE4</accession>
<dbReference type="InParanoid" id="T1FPE4"/>
<protein>
    <recommendedName>
        <fullName evidence="4">TNFR-Cys domain-containing protein</fullName>
    </recommendedName>
</protein>
<reference evidence="2" key="3">
    <citation type="submission" date="2015-06" db="UniProtKB">
        <authorList>
            <consortium name="EnsemblMetazoa"/>
        </authorList>
    </citation>
    <scope>IDENTIFICATION</scope>
</reference>
<dbReference type="SUPFAM" id="SSF57184">
    <property type="entry name" value="Growth factor receptor domain"/>
    <property type="match status" value="3"/>
</dbReference>
<dbReference type="STRING" id="6412.T1FPE4"/>
<name>T1FPE4_HELRO</name>
<keyword evidence="3" id="KW-1185">Reference proteome</keyword>
<evidence type="ECO:0000313" key="2">
    <source>
        <dbReference type="EnsemblMetazoa" id="HelroP187817"/>
    </source>
</evidence>
<reference evidence="3" key="1">
    <citation type="submission" date="2012-12" db="EMBL/GenBank/DDBJ databases">
        <authorList>
            <person name="Hellsten U."/>
            <person name="Grimwood J."/>
            <person name="Chapman J.A."/>
            <person name="Shapiro H."/>
            <person name="Aerts A."/>
            <person name="Otillar R.P."/>
            <person name="Terry A.Y."/>
            <person name="Boore J.L."/>
            <person name="Simakov O."/>
            <person name="Marletaz F."/>
            <person name="Cho S.-J."/>
            <person name="Edsinger-Gonzales E."/>
            <person name="Havlak P."/>
            <person name="Kuo D.-H."/>
            <person name="Larsson T."/>
            <person name="Lv J."/>
            <person name="Arendt D."/>
            <person name="Savage R."/>
            <person name="Osoegawa K."/>
            <person name="de Jong P."/>
            <person name="Lindberg D.R."/>
            <person name="Seaver E.C."/>
            <person name="Weisblat D.A."/>
            <person name="Putnam N.H."/>
            <person name="Grigoriev I.V."/>
            <person name="Rokhsar D.S."/>
        </authorList>
    </citation>
    <scope>NUCLEOTIDE SEQUENCE</scope>
</reference>
<dbReference type="Proteomes" id="UP000015101">
    <property type="component" value="Unassembled WGS sequence"/>
</dbReference>
<dbReference type="EMBL" id="AMQM01000120">
    <property type="status" value="NOT_ANNOTATED_CDS"/>
    <property type="molecule type" value="Genomic_DNA"/>
</dbReference>
<dbReference type="PANTHER" id="PTHR45756:SF1">
    <property type="entry name" value="PROTEIN KINASE DOMAIN CONTAINING PROTEIN"/>
    <property type="match status" value="1"/>
</dbReference>
<dbReference type="HOGENOM" id="CLU_499012_0_0_1"/>
<dbReference type="AlphaFoldDB" id="T1FPE4"/>
<dbReference type="CTD" id="20210691"/>
<reference evidence="1 3" key="2">
    <citation type="journal article" date="2013" name="Nature">
        <title>Insights into bilaterian evolution from three spiralian genomes.</title>
        <authorList>
            <person name="Simakov O."/>
            <person name="Marletaz F."/>
            <person name="Cho S.J."/>
            <person name="Edsinger-Gonzales E."/>
            <person name="Havlak P."/>
            <person name="Hellsten U."/>
            <person name="Kuo D.H."/>
            <person name="Larsson T."/>
            <person name="Lv J."/>
            <person name="Arendt D."/>
            <person name="Savage R."/>
            <person name="Osoegawa K."/>
            <person name="de Jong P."/>
            <person name="Grimwood J."/>
            <person name="Chapman J.A."/>
            <person name="Shapiro H."/>
            <person name="Aerts A."/>
            <person name="Otillar R.P."/>
            <person name="Terry A.Y."/>
            <person name="Boore J.L."/>
            <person name="Grigoriev I.V."/>
            <person name="Lindberg D.R."/>
            <person name="Seaver E.C."/>
            <person name="Weisblat D.A."/>
            <person name="Putnam N.H."/>
            <person name="Rokhsar D.S."/>
        </authorList>
    </citation>
    <scope>NUCLEOTIDE SEQUENCE</scope>
</reference>
<dbReference type="PANTHER" id="PTHR45756">
    <property type="entry name" value="PALMITOYLTRANSFERASE"/>
    <property type="match status" value="1"/>
</dbReference>
<gene>
    <name evidence="2" type="primary">20210691</name>
    <name evidence="1" type="ORF">HELRODRAFT_187817</name>
</gene>
<dbReference type="InterPro" id="IPR009030">
    <property type="entry name" value="Growth_fac_rcpt_cys_sf"/>
</dbReference>
<dbReference type="OrthoDB" id="300641at2759"/>
<organism evidence="2 3">
    <name type="scientific">Helobdella robusta</name>
    <name type="common">Californian leech</name>
    <dbReference type="NCBI Taxonomy" id="6412"/>
    <lineage>
        <taxon>Eukaryota</taxon>
        <taxon>Metazoa</taxon>
        <taxon>Spiralia</taxon>
        <taxon>Lophotrochozoa</taxon>
        <taxon>Annelida</taxon>
        <taxon>Clitellata</taxon>
        <taxon>Hirudinea</taxon>
        <taxon>Rhynchobdellida</taxon>
        <taxon>Glossiphoniidae</taxon>
        <taxon>Helobdella</taxon>
    </lineage>
</organism>
<dbReference type="RefSeq" id="XP_009008985.1">
    <property type="nucleotide sequence ID" value="XM_009010737.1"/>
</dbReference>
<dbReference type="InterPro" id="IPR053215">
    <property type="entry name" value="TKL_Ser/Thr_kinase"/>
</dbReference>
<dbReference type="SMART" id="SM00261">
    <property type="entry name" value="FU"/>
    <property type="match status" value="4"/>
</dbReference>
<dbReference type="OMA" id="CIDNTIT"/>
<dbReference type="EMBL" id="KB095811">
    <property type="protein sequence ID" value="ESO12265.1"/>
    <property type="molecule type" value="Genomic_DNA"/>
</dbReference>
<dbReference type="InterPro" id="IPR006212">
    <property type="entry name" value="Furin_repeat"/>
</dbReference>
<evidence type="ECO:0008006" key="4">
    <source>
        <dbReference type="Google" id="ProtNLM"/>
    </source>
</evidence>
<dbReference type="GeneID" id="20210691"/>
<dbReference type="KEGG" id="hro:HELRODRAFT_187817"/>